<comment type="subcellular location">
    <subcellularLocation>
        <location evidence="1">Nucleus</location>
    </subcellularLocation>
</comment>
<protein>
    <recommendedName>
        <fullName evidence="8">Transcriptional coactivator p15 (PC4) C-terminal domain-containing protein</fullName>
    </recommendedName>
</protein>
<dbReference type="Proteomes" id="UP001154329">
    <property type="component" value="Chromosome 4"/>
</dbReference>
<dbReference type="InterPro" id="IPR003173">
    <property type="entry name" value="PC4_C"/>
</dbReference>
<keyword evidence="3" id="KW-0805">Transcription regulation</keyword>
<dbReference type="SUPFAM" id="SSF54447">
    <property type="entry name" value="ssDNA-binding transcriptional regulator domain"/>
    <property type="match status" value="1"/>
</dbReference>
<feature type="region of interest" description="Disordered" evidence="7">
    <location>
        <begin position="43"/>
        <end position="89"/>
    </location>
</feature>
<keyword evidence="10" id="KW-1185">Reference proteome</keyword>
<name>A0A9P0JEA2_APHGO</name>
<dbReference type="GO" id="GO:0003713">
    <property type="term" value="F:transcription coactivator activity"/>
    <property type="evidence" value="ECO:0007669"/>
    <property type="project" value="InterPro"/>
</dbReference>
<comment type="similarity">
    <text evidence="2">Belongs to the transcriptional coactivator PC4 family.</text>
</comment>
<evidence type="ECO:0000313" key="10">
    <source>
        <dbReference type="Proteomes" id="UP001154329"/>
    </source>
</evidence>
<dbReference type="GO" id="GO:0060261">
    <property type="term" value="P:positive regulation of transcription initiation by RNA polymerase II"/>
    <property type="evidence" value="ECO:0007669"/>
    <property type="project" value="InterPro"/>
</dbReference>
<dbReference type="OrthoDB" id="2505440at2759"/>
<reference evidence="9" key="1">
    <citation type="submission" date="2022-02" db="EMBL/GenBank/DDBJ databases">
        <authorList>
            <person name="King R."/>
        </authorList>
    </citation>
    <scope>NUCLEOTIDE SEQUENCE</scope>
</reference>
<evidence type="ECO:0000256" key="5">
    <source>
        <dbReference type="ARBA" id="ARBA00023163"/>
    </source>
</evidence>
<dbReference type="InterPro" id="IPR009044">
    <property type="entry name" value="ssDNA-bd_transcriptional_reg"/>
</dbReference>
<evidence type="ECO:0000256" key="4">
    <source>
        <dbReference type="ARBA" id="ARBA00023125"/>
    </source>
</evidence>
<evidence type="ECO:0000256" key="3">
    <source>
        <dbReference type="ARBA" id="ARBA00023015"/>
    </source>
</evidence>
<dbReference type="EMBL" id="OU899037">
    <property type="protein sequence ID" value="CAH1737143.1"/>
    <property type="molecule type" value="Genomic_DNA"/>
</dbReference>
<evidence type="ECO:0000313" key="9">
    <source>
        <dbReference type="EMBL" id="CAH1737143.1"/>
    </source>
</evidence>
<sequence>MLKLSSHLCIYRTRILFSCVDDFSAVPFNGLVFQHYRKLTMAPKKSKRSASDDSSSDSGPDDRNPPPKKSKPTDKGSSNKTNSNEEEHSFALDKNRFVKVRDFRGKLFIDIREFYEKDGQMLPGKKGISLNVSQWNKLKEQIDDIQESVEKMG</sequence>
<dbReference type="Pfam" id="PF02229">
    <property type="entry name" value="PC4"/>
    <property type="match status" value="1"/>
</dbReference>
<dbReference type="PANTHER" id="PTHR13215">
    <property type="entry name" value="RNA POLYMERASE II TRANSCRIPTIONAL COACTIVATOR"/>
    <property type="match status" value="1"/>
</dbReference>
<organism evidence="9 10">
    <name type="scientific">Aphis gossypii</name>
    <name type="common">Cotton aphid</name>
    <dbReference type="NCBI Taxonomy" id="80765"/>
    <lineage>
        <taxon>Eukaryota</taxon>
        <taxon>Metazoa</taxon>
        <taxon>Ecdysozoa</taxon>
        <taxon>Arthropoda</taxon>
        <taxon>Hexapoda</taxon>
        <taxon>Insecta</taxon>
        <taxon>Pterygota</taxon>
        <taxon>Neoptera</taxon>
        <taxon>Paraneoptera</taxon>
        <taxon>Hemiptera</taxon>
        <taxon>Sternorrhyncha</taxon>
        <taxon>Aphidomorpha</taxon>
        <taxon>Aphidoidea</taxon>
        <taxon>Aphididae</taxon>
        <taxon>Aphidini</taxon>
        <taxon>Aphis</taxon>
        <taxon>Aphis</taxon>
    </lineage>
</organism>
<proteinExistence type="inferred from homology"/>
<keyword evidence="5" id="KW-0804">Transcription</keyword>
<feature type="domain" description="Transcriptional coactivator p15 (PC4) C-terminal" evidence="8">
    <location>
        <begin position="90"/>
        <end position="140"/>
    </location>
</feature>
<dbReference type="Gene3D" id="2.30.31.10">
    <property type="entry name" value="Transcriptional Coactivator Pc4, Chain A"/>
    <property type="match status" value="1"/>
</dbReference>
<accession>A0A9P0JEA2</accession>
<evidence type="ECO:0000256" key="6">
    <source>
        <dbReference type="ARBA" id="ARBA00023242"/>
    </source>
</evidence>
<gene>
    <name evidence="9" type="ORF">APHIGO_LOCUS10732</name>
</gene>
<dbReference type="GO" id="GO:0003677">
    <property type="term" value="F:DNA binding"/>
    <property type="evidence" value="ECO:0007669"/>
    <property type="project" value="UniProtKB-KW"/>
</dbReference>
<evidence type="ECO:0000259" key="8">
    <source>
        <dbReference type="Pfam" id="PF02229"/>
    </source>
</evidence>
<dbReference type="AlphaFoldDB" id="A0A9P0JEA2"/>
<dbReference type="GO" id="GO:0005634">
    <property type="term" value="C:nucleus"/>
    <property type="evidence" value="ECO:0007669"/>
    <property type="project" value="UniProtKB-SubCell"/>
</dbReference>
<evidence type="ECO:0000256" key="1">
    <source>
        <dbReference type="ARBA" id="ARBA00004123"/>
    </source>
</evidence>
<keyword evidence="6" id="KW-0539">Nucleus</keyword>
<evidence type="ECO:0000256" key="7">
    <source>
        <dbReference type="SAM" id="MobiDB-lite"/>
    </source>
</evidence>
<keyword evidence="4" id="KW-0238">DNA-binding</keyword>
<evidence type="ECO:0000256" key="2">
    <source>
        <dbReference type="ARBA" id="ARBA00009001"/>
    </source>
</evidence>
<reference evidence="9" key="2">
    <citation type="submission" date="2022-10" db="EMBL/GenBank/DDBJ databases">
        <authorList>
            <consortium name="ENA_rothamsted_submissions"/>
            <consortium name="culmorum"/>
            <person name="King R."/>
        </authorList>
    </citation>
    <scope>NUCLEOTIDE SEQUENCE</scope>
</reference>
<dbReference type="InterPro" id="IPR045125">
    <property type="entry name" value="Sub1/Tcp4-like"/>
</dbReference>